<evidence type="ECO:0000256" key="1">
    <source>
        <dbReference type="ARBA" id="ARBA00004141"/>
    </source>
</evidence>
<evidence type="ECO:0008006" key="9">
    <source>
        <dbReference type="Google" id="ProtNLM"/>
    </source>
</evidence>
<name>A0A409Y8H2_9AGAR</name>
<feature type="transmembrane region" description="Helical" evidence="6">
    <location>
        <begin position="241"/>
        <end position="258"/>
    </location>
</feature>
<evidence type="ECO:0000256" key="3">
    <source>
        <dbReference type="ARBA" id="ARBA00022989"/>
    </source>
</evidence>
<dbReference type="SUPFAM" id="SSF103481">
    <property type="entry name" value="Multidrug resistance efflux transporter EmrE"/>
    <property type="match status" value="1"/>
</dbReference>
<feature type="compositionally biased region" description="Low complexity" evidence="5">
    <location>
        <begin position="48"/>
        <end position="71"/>
    </location>
</feature>
<dbReference type="GO" id="GO:0000139">
    <property type="term" value="C:Golgi membrane"/>
    <property type="evidence" value="ECO:0007669"/>
    <property type="project" value="InterPro"/>
</dbReference>
<evidence type="ECO:0000256" key="5">
    <source>
        <dbReference type="SAM" id="MobiDB-lite"/>
    </source>
</evidence>
<comment type="caution">
    <text evidence="7">The sequence shown here is derived from an EMBL/GenBank/DDBJ whole genome shotgun (WGS) entry which is preliminary data.</text>
</comment>
<feature type="region of interest" description="Disordered" evidence="5">
    <location>
        <begin position="602"/>
        <end position="623"/>
    </location>
</feature>
<dbReference type="InterPro" id="IPR007271">
    <property type="entry name" value="Nuc_sug_transpt"/>
</dbReference>
<evidence type="ECO:0000256" key="4">
    <source>
        <dbReference type="ARBA" id="ARBA00023136"/>
    </source>
</evidence>
<feature type="region of interest" description="Disordered" evidence="5">
    <location>
        <begin position="553"/>
        <end position="576"/>
    </location>
</feature>
<feature type="compositionally biased region" description="Low complexity" evidence="5">
    <location>
        <begin position="560"/>
        <end position="576"/>
    </location>
</feature>
<keyword evidence="8" id="KW-1185">Reference proteome</keyword>
<proteinExistence type="predicted"/>
<sequence>MAYQPRLSSASLSAASAAASSSSLSSPTQSQADSNPLVDMHHRPAPILRSTSSSLAPSSVSSRVPTPRHSPLLPPTYPSDKYLSPLDTTPQQPSICGLPLKYVSLVTLAVQNAALSIVMHYSRVSIPASQAYSPASAVLLNELLKGLISFFIALLNSPILSSQHPQHHHYVHHPSSHPLTRHRRSGLYNHISRCCWAFTELCNQVFSPDCWKLSIPAILYVIQNSLQFVAISNLPVATFQVTYQMKILTTAAFSVALLRKKLTLAKWLSLFFLAIGVGIVQIQTTVGSSTPSSYKHGSSSDAVGSAHDYNVHVMNPMKGFGAVIAACFTSGLAGVYFEMVLKGSKADLWVRNVQLSLFSLIPAILPVIYANSNSSDPSAGIFGNLLRNFGGWAWATVLIQVFGGLITAVVIKYSDNILKGFATSLSIVLSFLASVALFDFSITPSFIIGAGTVLTATWMYNQPAPPSPTVHSSTASPIAKGKEDFAITLNEASPTNSGKSSPTPSSLADSGVLGLGNFMRRKSSGFNGLSRTSSAASLTALLGASSDTKGALGLAESGELPPSASPSVLSPSASSASVSALNLGGEGYQQIYPVDYTPYGSRVGSRLPSRAPSPGLTSRRSES</sequence>
<dbReference type="InParanoid" id="A0A409Y8H2"/>
<dbReference type="FunCoup" id="A0A409Y8H2">
    <property type="interactions" value="36"/>
</dbReference>
<feature type="region of interest" description="Disordered" evidence="5">
    <location>
        <begin position="18"/>
        <end position="88"/>
    </location>
</feature>
<feature type="transmembrane region" description="Helical" evidence="6">
    <location>
        <begin position="389"/>
        <end position="411"/>
    </location>
</feature>
<feature type="transmembrane region" description="Helical" evidence="6">
    <location>
        <begin position="418"/>
        <end position="438"/>
    </location>
</feature>
<dbReference type="STRING" id="181874.A0A409Y8H2"/>
<feature type="transmembrane region" description="Helical" evidence="6">
    <location>
        <begin position="349"/>
        <end position="369"/>
    </location>
</feature>
<evidence type="ECO:0000256" key="6">
    <source>
        <dbReference type="SAM" id="Phobius"/>
    </source>
</evidence>
<evidence type="ECO:0000313" key="8">
    <source>
        <dbReference type="Proteomes" id="UP000284842"/>
    </source>
</evidence>
<feature type="transmembrane region" description="Helical" evidence="6">
    <location>
        <begin position="267"/>
        <end position="286"/>
    </location>
</feature>
<evidence type="ECO:0000313" key="7">
    <source>
        <dbReference type="EMBL" id="PPQ99211.1"/>
    </source>
</evidence>
<comment type="subcellular location">
    <subcellularLocation>
        <location evidence="1">Membrane</location>
        <topology evidence="1">Multi-pass membrane protein</topology>
    </subcellularLocation>
</comment>
<protein>
    <recommendedName>
        <fullName evidence="9">UDP-galactose transporter</fullName>
    </recommendedName>
</protein>
<dbReference type="Proteomes" id="UP000284842">
    <property type="component" value="Unassembled WGS sequence"/>
</dbReference>
<evidence type="ECO:0000256" key="2">
    <source>
        <dbReference type="ARBA" id="ARBA00022692"/>
    </source>
</evidence>
<dbReference type="Pfam" id="PF04142">
    <property type="entry name" value="Nuc_sug_transp"/>
    <property type="match status" value="2"/>
</dbReference>
<keyword evidence="2 6" id="KW-0812">Transmembrane</keyword>
<dbReference type="OrthoDB" id="408493at2759"/>
<dbReference type="GO" id="GO:0015165">
    <property type="term" value="F:pyrimidine nucleotide-sugar transmembrane transporter activity"/>
    <property type="evidence" value="ECO:0007669"/>
    <property type="project" value="InterPro"/>
</dbReference>
<dbReference type="NCBIfam" id="TIGR00803">
    <property type="entry name" value="nst"/>
    <property type="match status" value="1"/>
</dbReference>
<reference evidence="7 8" key="1">
    <citation type="journal article" date="2018" name="Evol. Lett.">
        <title>Horizontal gene cluster transfer increased hallucinogenic mushroom diversity.</title>
        <authorList>
            <person name="Reynolds H.T."/>
            <person name="Vijayakumar V."/>
            <person name="Gluck-Thaler E."/>
            <person name="Korotkin H.B."/>
            <person name="Matheny P.B."/>
            <person name="Slot J.C."/>
        </authorList>
    </citation>
    <scope>NUCLEOTIDE SEQUENCE [LARGE SCALE GENOMIC DNA]</scope>
    <source>
        <strain evidence="7 8">2629</strain>
    </source>
</reference>
<accession>A0A409Y8H2</accession>
<organism evidence="7 8">
    <name type="scientific">Panaeolus cyanescens</name>
    <dbReference type="NCBI Taxonomy" id="181874"/>
    <lineage>
        <taxon>Eukaryota</taxon>
        <taxon>Fungi</taxon>
        <taxon>Dikarya</taxon>
        <taxon>Basidiomycota</taxon>
        <taxon>Agaricomycotina</taxon>
        <taxon>Agaricomycetes</taxon>
        <taxon>Agaricomycetidae</taxon>
        <taxon>Agaricales</taxon>
        <taxon>Agaricineae</taxon>
        <taxon>Galeropsidaceae</taxon>
        <taxon>Panaeolus</taxon>
    </lineage>
</organism>
<keyword evidence="3 6" id="KW-1133">Transmembrane helix</keyword>
<keyword evidence="4 6" id="KW-0472">Membrane</keyword>
<dbReference type="AlphaFoldDB" id="A0A409Y8H2"/>
<dbReference type="PANTHER" id="PTHR10231">
    <property type="entry name" value="NUCLEOTIDE-SUGAR TRANSMEMBRANE TRANSPORTER"/>
    <property type="match status" value="1"/>
</dbReference>
<dbReference type="InterPro" id="IPR037185">
    <property type="entry name" value="EmrE-like"/>
</dbReference>
<gene>
    <name evidence="7" type="ORF">CVT24_009230</name>
</gene>
<dbReference type="EMBL" id="NHTK01001366">
    <property type="protein sequence ID" value="PPQ99211.1"/>
    <property type="molecule type" value="Genomic_DNA"/>
</dbReference>
<feature type="transmembrane region" description="Helical" evidence="6">
    <location>
        <begin position="319"/>
        <end position="337"/>
    </location>
</feature>